<dbReference type="AlphaFoldDB" id="X8JHZ1"/>
<dbReference type="OrthoDB" id="2269034at2759"/>
<protein>
    <recommendedName>
        <fullName evidence="3">F-box-like domain protein</fullName>
    </recommendedName>
</protein>
<accession>X8JHZ1</accession>
<dbReference type="Proteomes" id="UP000030108">
    <property type="component" value="Unassembled WGS sequence"/>
</dbReference>
<feature type="non-terminal residue" evidence="1">
    <location>
        <position position="566"/>
    </location>
</feature>
<evidence type="ECO:0000313" key="2">
    <source>
        <dbReference type="Proteomes" id="UP000030108"/>
    </source>
</evidence>
<reference evidence="2" key="1">
    <citation type="journal article" date="2014" name="Genome Announc.">
        <title>Draft genome sequence of the plant-pathogenic soil fungus Rhizoctonia solani anastomosis group 3 strain Rhs1AP.</title>
        <authorList>
            <person name="Cubeta M.A."/>
            <person name="Thomas E."/>
            <person name="Dean R.A."/>
            <person name="Jabaji S."/>
            <person name="Neate S.M."/>
            <person name="Tavantzis S."/>
            <person name="Toda T."/>
            <person name="Vilgalys R."/>
            <person name="Bharathan N."/>
            <person name="Fedorova-Abrams N."/>
            <person name="Pakala S.B."/>
            <person name="Pakala S.M."/>
            <person name="Zafar N."/>
            <person name="Joardar V."/>
            <person name="Losada L."/>
            <person name="Nierman W.C."/>
        </authorList>
    </citation>
    <scope>NUCLEOTIDE SEQUENCE [LARGE SCALE GENOMIC DNA]</scope>
    <source>
        <strain evidence="2">AG-3</strain>
    </source>
</reference>
<evidence type="ECO:0000313" key="1">
    <source>
        <dbReference type="EMBL" id="EUC62871.1"/>
    </source>
</evidence>
<comment type="caution">
    <text evidence="1">The sequence shown here is derived from an EMBL/GenBank/DDBJ whole genome shotgun (WGS) entry which is preliminary data.</text>
</comment>
<proteinExistence type="predicted"/>
<organism evidence="1 2">
    <name type="scientific">Rhizoctonia solani AG-3 Rhs1AP</name>
    <dbReference type="NCBI Taxonomy" id="1086054"/>
    <lineage>
        <taxon>Eukaryota</taxon>
        <taxon>Fungi</taxon>
        <taxon>Dikarya</taxon>
        <taxon>Basidiomycota</taxon>
        <taxon>Agaricomycotina</taxon>
        <taxon>Agaricomycetes</taxon>
        <taxon>Cantharellales</taxon>
        <taxon>Ceratobasidiaceae</taxon>
        <taxon>Rhizoctonia</taxon>
    </lineage>
</organism>
<dbReference type="SUPFAM" id="SSF52047">
    <property type="entry name" value="RNI-like"/>
    <property type="match status" value="1"/>
</dbReference>
<evidence type="ECO:0008006" key="3">
    <source>
        <dbReference type="Google" id="ProtNLM"/>
    </source>
</evidence>
<dbReference type="EMBL" id="JATN01000317">
    <property type="protein sequence ID" value="EUC62871.1"/>
    <property type="molecule type" value="Genomic_DNA"/>
</dbReference>
<dbReference type="Gene3D" id="3.80.10.10">
    <property type="entry name" value="Ribonuclease Inhibitor"/>
    <property type="match status" value="1"/>
</dbReference>
<gene>
    <name evidence="1" type="ORF">RSOL_461000</name>
</gene>
<dbReference type="InterPro" id="IPR032675">
    <property type="entry name" value="LRR_dom_sf"/>
</dbReference>
<name>X8JHZ1_9AGAM</name>
<sequence>MSTQSSPPTSPAIQEWEHVGLSLSSVLDKYLLLSRQLVAKALSENAHATDLIARIDCALQSLRTVLSHQLDYVHSTLAETRNPLASAVYRLPQEILAEIFKFALCTRAHIDPDTSHPFKMETALSHMLRDVRCLKFVCRSWKNTVLSPGLFWYFNLIHLTEIPAFRCIRAPKLGLEGFNKDLYLAAVMGDSSPEPLHYFFNSIRFHKVNATSSFNFPIKALIERILESGFPFTLAELSLYESTCHDKMDKEDIDHVLTTTSPYWSSFCELLKSLSVFRVRGAHFDWNHMTFSHTLVEVRLQDVMMGSDTEELAEFLRVLAKAPNLRDLKLISIQSSLDVDSLDIIGPEDKIQFPSLEVLFLENLAYNTLVTVTEYIAPGSHRLILYLTERAINDDGNADPDLDEVGVATLYPQLERLCVHTLVLSREWDDLSPEDLESLLRSLPELKSLKLNGWVLSKDECYAISCSLLGQPGPATGVFPRLECLDLSCVHIMDQEWVKQIVISHSIQKMALGGYIHSGSVDQHQIQPLKWNEPIIDWLRVNVPNFTLLHKEVQPIEYSSFVWQLW</sequence>